<evidence type="ECO:0000313" key="1">
    <source>
        <dbReference type="EMBL" id="AEX61476.1"/>
    </source>
</evidence>
<proteinExistence type="predicted"/>
<name>H2EAQ3_9VIRU</name>
<gene>
    <name evidence="1" type="ORF">c7_L412</name>
</gene>
<sequence length="220" mass="26447">MNTQDQIQEIREKKRAEYLNYLKNNESNTVSNDITSDNNIFNHKTNVAENEFNVTNTNNNTNNHDNIIPTITQEIENNAAKKIQHFIRKKYFEPECINHQDISNIPVLYRFRINITNIHINEYSEENIPQDLVNIYRLSYDNIHYANNKTVLFKYCFDVRDLFPKRNQIIEIMGNYFFLQPIDHIEINKLWKKVNNDTPDSINYLNNFEYYKSLSMDMYK</sequence>
<accession>H2EAQ3</accession>
<dbReference type="EMBL" id="JN885991">
    <property type="protein sequence ID" value="AEX61476.1"/>
    <property type="molecule type" value="Genomic_DNA"/>
</dbReference>
<reference evidence="1" key="1">
    <citation type="submission" date="2011-10" db="EMBL/GenBank/DDBJ databases">
        <title>Provirophages and transpovirons: unique mobilome of giant viruses.</title>
        <authorList>
            <person name="Desnues C."/>
            <person name="LaScola B."/>
            <person name="Yutin N."/>
            <person name="Fournous G."/>
            <person name="Koonin E."/>
            <person name="Raoult D."/>
        </authorList>
    </citation>
    <scope>NUCLEOTIDE SEQUENCE</scope>
    <source>
        <strain evidence="1">Mv13-c7</strain>
    </source>
</reference>
<protein>
    <submittedName>
        <fullName evidence="1">Uncharacterized protein</fullName>
    </submittedName>
</protein>
<organism evidence="1">
    <name type="scientific">Megavirus courdo7</name>
    <dbReference type="NCBI Taxonomy" id="1128135"/>
    <lineage>
        <taxon>Viruses</taxon>
        <taxon>Varidnaviria</taxon>
        <taxon>Bamfordvirae</taxon>
        <taxon>Nucleocytoviricota</taxon>
        <taxon>Megaviricetes</taxon>
        <taxon>Imitervirales</taxon>
        <taxon>Mimiviridae</taxon>
        <taxon>Megamimivirinae</taxon>
        <taxon>Megavirus</taxon>
    </lineage>
</organism>